<keyword evidence="1" id="KW-1133">Transmembrane helix</keyword>
<evidence type="ECO:0000313" key="2">
    <source>
        <dbReference type="EMBL" id="MBB5704853.1"/>
    </source>
</evidence>
<organism evidence="2 3">
    <name type="scientific">Sphingopyxis panaciterrulae</name>
    <dbReference type="NCBI Taxonomy" id="462372"/>
    <lineage>
        <taxon>Bacteria</taxon>
        <taxon>Pseudomonadati</taxon>
        <taxon>Pseudomonadota</taxon>
        <taxon>Alphaproteobacteria</taxon>
        <taxon>Sphingomonadales</taxon>
        <taxon>Sphingomonadaceae</taxon>
        <taxon>Sphingopyxis</taxon>
    </lineage>
</organism>
<sequence length="298" mass="31987">MSRLSNPPVLGAALVLLLAGAGALGWVWLRDGRVTPIGIACALLPFVLLLWSVSGGAGDRSQTGITAWAATMFGALVPAVYAMQSGPDNWFAQWRFMLGFGGAYVAVLIPFLMWLAAWTASVPPAPGAMPVPEYRLKQRIRSLAAAGLDVRIETPPGQPDRLLVARDFRGGRRSIGMRLTFVSGSPGGHCVLAREVSLIRGDKPMNASEARMSSSIRSRDGTHPDADLIYDASLTVTLPSDTIRRQIALHIADDRVEIAGDKDVASAPANLAHVLTELVHQSGWAWQGVFADWQRGCR</sequence>
<evidence type="ECO:0000256" key="1">
    <source>
        <dbReference type="SAM" id="Phobius"/>
    </source>
</evidence>
<feature type="transmembrane region" description="Helical" evidence="1">
    <location>
        <begin position="96"/>
        <end position="117"/>
    </location>
</feature>
<name>A0A7W9B232_9SPHN</name>
<keyword evidence="3" id="KW-1185">Reference proteome</keyword>
<dbReference type="EMBL" id="JACIJH010000001">
    <property type="protein sequence ID" value="MBB5704853.1"/>
    <property type="molecule type" value="Genomic_DNA"/>
</dbReference>
<protein>
    <submittedName>
        <fullName evidence="2">Uncharacterized protein</fullName>
    </submittedName>
</protein>
<dbReference type="AlphaFoldDB" id="A0A7W9B232"/>
<reference evidence="2 3" key="1">
    <citation type="submission" date="2020-08" db="EMBL/GenBank/DDBJ databases">
        <title>Genomic Encyclopedia of Type Strains, Phase IV (KMG-IV): sequencing the most valuable type-strain genomes for metagenomic binning, comparative biology and taxonomic classification.</title>
        <authorList>
            <person name="Goeker M."/>
        </authorList>
    </citation>
    <scope>NUCLEOTIDE SEQUENCE [LARGE SCALE GENOMIC DNA]</scope>
    <source>
        <strain evidence="2 3">DSM 27163</strain>
    </source>
</reference>
<dbReference type="RefSeq" id="WP_184094374.1">
    <property type="nucleotide sequence ID" value="NZ_JACIJH010000001.1"/>
</dbReference>
<accession>A0A7W9B232</accession>
<comment type="caution">
    <text evidence="2">The sequence shown here is derived from an EMBL/GenBank/DDBJ whole genome shotgun (WGS) entry which is preliminary data.</text>
</comment>
<gene>
    <name evidence="2" type="ORF">FHR21_000178</name>
</gene>
<evidence type="ECO:0000313" key="3">
    <source>
        <dbReference type="Proteomes" id="UP000537161"/>
    </source>
</evidence>
<keyword evidence="1" id="KW-0472">Membrane</keyword>
<dbReference type="Proteomes" id="UP000537161">
    <property type="component" value="Unassembled WGS sequence"/>
</dbReference>
<feature type="transmembrane region" description="Helical" evidence="1">
    <location>
        <begin position="35"/>
        <end position="53"/>
    </location>
</feature>
<keyword evidence="1" id="KW-0812">Transmembrane</keyword>
<feature type="transmembrane region" description="Helical" evidence="1">
    <location>
        <begin position="65"/>
        <end position="84"/>
    </location>
</feature>
<proteinExistence type="predicted"/>